<dbReference type="EMBL" id="CH474027">
    <property type="protein sequence ID" value="EDL76587.1"/>
    <property type="molecule type" value="Genomic_DNA"/>
</dbReference>
<reference evidence="2" key="1">
    <citation type="submission" date="2005-09" db="EMBL/GenBank/DDBJ databases">
        <authorList>
            <person name="Mural R.J."/>
            <person name="Li P.W."/>
            <person name="Adams M.D."/>
            <person name="Amanatides P.G."/>
            <person name="Baden-Tillson H."/>
            <person name="Barnstead M."/>
            <person name="Chin S.H."/>
            <person name="Dew I."/>
            <person name="Evans C.A."/>
            <person name="Ferriera S."/>
            <person name="Flanigan M."/>
            <person name="Fosler C."/>
            <person name="Glodek A."/>
            <person name="Gu Z."/>
            <person name="Holt R.A."/>
            <person name="Jennings D."/>
            <person name="Kraft C.L."/>
            <person name="Lu F."/>
            <person name="Nguyen T."/>
            <person name="Nusskern D.R."/>
            <person name="Pfannkoch C.M."/>
            <person name="Sitter C."/>
            <person name="Sutton G.G."/>
            <person name="Venter J.C."/>
            <person name="Wang Z."/>
            <person name="Woodage T."/>
            <person name="Zheng X.H."/>
            <person name="Zhong F."/>
        </authorList>
    </citation>
    <scope>NUCLEOTIDE SEQUENCE [LARGE SCALE GENOMIC DNA]</scope>
    <source>
        <strain>BN</strain>
        <strain evidence="2">Sprague-Dawley</strain>
    </source>
</reference>
<name>A6K7P4_RAT</name>
<dbReference type="AlphaFoldDB" id="A6K7P4"/>
<dbReference type="Proteomes" id="UP000234681">
    <property type="component" value="Chromosome 7"/>
</dbReference>
<sequence length="63" mass="7424">MGNQQHCDKATAVNILYMDIKALRKFNKTRRGSRRWPRNLMSFYPWSLISQIPMNSGPRPETN</sequence>
<proteinExistence type="predicted"/>
<gene>
    <name evidence="1" type="ORF">rCG_59348</name>
</gene>
<evidence type="ECO:0000313" key="1">
    <source>
        <dbReference type="EMBL" id="EDL76587.1"/>
    </source>
</evidence>
<protein>
    <submittedName>
        <fullName evidence="1">RCG59348</fullName>
    </submittedName>
</protein>
<evidence type="ECO:0000313" key="2">
    <source>
        <dbReference type="Proteomes" id="UP000234681"/>
    </source>
</evidence>
<organism evidence="1 2">
    <name type="scientific">Rattus norvegicus</name>
    <name type="common">Rat</name>
    <dbReference type="NCBI Taxonomy" id="10116"/>
    <lineage>
        <taxon>Eukaryota</taxon>
        <taxon>Metazoa</taxon>
        <taxon>Chordata</taxon>
        <taxon>Craniata</taxon>
        <taxon>Vertebrata</taxon>
        <taxon>Euteleostomi</taxon>
        <taxon>Mammalia</taxon>
        <taxon>Eutheria</taxon>
        <taxon>Euarchontoglires</taxon>
        <taxon>Glires</taxon>
        <taxon>Rodentia</taxon>
        <taxon>Myomorpha</taxon>
        <taxon>Muroidea</taxon>
        <taxon>Muridae</taxon>
        <taxon>Murinae</taxon>
        <taxon>Rattus</taxon>
    </lineage>
</organism>
<accession>A6K7P4</accession>